<protein>
    <submittedName>
        <fullName evidence="9">Predicted arabinose efflux permease, MFS family</fullName>
    </submittedName>
</protein>
<feature type="transmembrane region" description="Helical" evidence="7">
    <location>
        <begin position="253"/>
        <end position="274"/>
    </location>
</feature>
<dbReference type="GO" id="GO:0005886">
    <property type="term" value="C:plasma membrane"/>
    <property type="evidence" value="ECO:0007669"/>
    <property type="project" value="UniProtKB-SubCell"/>
</dbReference>
<feature type="transmembrane region" description="Helical" evidence="7">
    <location>
        <begin position="286"/>
        <end position="304"/>
    </location>
</feature>
<evidence type="ECO:0000256" key="3">
    <source>
        <dbReference type="ARBA" id="ARBA00022475"/>
    </source>
</evidence>
<dbReference type="Pfam" id="PF07690">
    <property type="entry name" value="MFS_1"/>
    <property type="match status" value="1"/>
</dbReference>
<dbReference type="RefSeq" id="WP_097055354.1">
    <property type="nucleotide sequence ID" value="NZ_OCMF01000001.1"/>
</dbReference>
<dbReference type="Gene3D" id="1.20.1250.20">
    <property type="entry name" value="MFS general substrate transporter like domains"/>
    <property type="match status" value="1"/>
</dbReference>
<organism evidence="9 10">
    <name type="scientific">Salinimicrobium sediminis</name>
    <dbReference type="NCBI Taxonomy" id="1343891"/>
    <lineage>
        <taxon>Bacteria</taxon>
        <taxon>Pseudomonadati</taxon>
        <taxon>Bacteroidota</taxon>
        <taxon>Flavobacteriia</taxon>
        <taxon>Flavobacteriales</taxon>
        <taxon>Flavobacteriaceae</taxon>
        <taxon>Salinimicrobium</taxon>
    </lineage>
</organism>
<feature type="transmembrane region" description="Helical" evidence="7">
    <location>
        <begin position="81"/>
        <end position="98"/>
    </location>
</feature>
<evidence type="ECO:0000256" key="6">
    <source>
        <dbReference type="ARBA" id="ARBA00023136"/>
    </source>
</evidence>
<dbReference type="OrthoDB" id="1404228at2"/>
<evidence type="ECO:0000256" key="4">
    <source>
        <dbReference type="ARBA" id="ARBA00022692"/>
    </source>
</evidence>
<dbReference type="Proteomes" id="UP000219193">
    <property type="component" value="Unassembled WGS sequence"/>
</dbReference>
<dbReference type="PROSITE" id="PS50850">
    <property type="entry name" value="MFS"/>
    <property type="match status" value="1"/>
</dbReference>
<evidence type="ECO:0000256" key="2">
    <source>
        <dbReference type="ARBA" id="ARBA00022448"/>
    </source>
</evidence>
<dbReference type="InterPro" id="IPR011701">
    <property type="entry name" value="MFS"/>
</dbReference>
<dbReference type="InterPro" id="IPR020846">
    <property type="entry name" value="MFS_dom"/>
</dbReference>
<keyword evidence="2" id="KW-0813">Transport</keyword>
<feature type="transmembrane region" description="Helical" evidence="7">
    <location>
        <begin position="310"/>
        <end position="331"/>
    </location>
</feature>
<feature type="transmembrane region" description="Helical" evidence="7">
    <location>
        <begin position="221"/>
        <end position="241"/>
    </location>
</feature>
<dbReference type="PANTHER" id="PTHR23517:SF3">
    <property type="entry name" value="INTEGRAL MEMBRANE TRANSPORT PROTEIN"/>
    <property type="match status" value="1"/>
</dbReference>
<evidence type="ECO:0000259" key="8">
    <source>
        <dbReference type="PROSITE" id="PS50850"/>
    </source>
</evidence>
<comment type="subcellular location">
    <subcellularLocation>
        <location evidence="1">Cell membrane</location>
        <topology evidence="1">Multi-pass membrane protein</topology>
    </subcellularLocation>
</comment>
<name>A0A285X4E5_9FLAO</name>
<dbReference type="PANTHER" id="PTHR23517">
    <property type="entry name" value="RESISTANCE PROTEIN MDTM, PUTATIVE-RELATED-RELATED"/>
    <property type="match status" value="1"/>
</dbReference>
<sequence length="405" mass="44774">MKDYFYFLKGNFRTVSFGWLLTLLSGFGQTFLISLYVPEIIRSFNISEGAFGAIYAGCTVAASFIMLSVGHTVDHKPVKKVTAFTVAGLGLSSILLGASQNIIMLIVAITGLRLAGQGLLTHISMTIMSKQFVADRGKALSFSSLGFSVGEAIFPLLIAFLIGWFDWRIAAVASGVVLLLYLIRLRFNRLENFDEKLSKQGSPSPWSLLKDYKSVVLDKRFGVMMPASFILSFAATAIFFYQYVFVENKGWSVQLYATFFTVYAITRFLFSLFGGVWVDKFTARKLFRYYLIPVNLGLLPFAFMDNIIGALIFLITAGITMGVSGTVKTALIAELYGTEKMGVIRSVFTMFSVISTALGPLVVGLLMDAGVTFEYIMAGIFVLMAAIVINSQRIRSYRKQPAEVY</sequence>
<dbReference type="InterPro" id="IPR036259">
    <property type="entry name" value="MFS_trans_sf"/>
</dbReference>
<evidence type="ECO:0000256" key="1">
    <source>
        <dbReference type="ARBA" id="ARBA00004651"/>
    </source>
</evidence>
<evidence type="ECO:0000313" key="10">
    <source>
        <dbReference type="Proteomes" id="UP000219193"/>
    </source>
</evidence>
<feature type="domain" description="Major facilitator superfamily (MFS) profile" evidence="8">
    <location>
        <begin position="14"/>
        <end position="397"/>
    </location>
</feature>
<dbReference type="GO" id="GO:0022857">
    <property type="term" value="F:transmembrane transporter activity"/>
    <property type="evidence" value="ECO:0007669"/>
    <property type="project" value="InterPro"/>
</dbReference>
<feature type="transmembrane region" description="Helical" evidence="7">
    <location>
        <begin position="169"/>
        <end position="187"/>
    </location>
</feature>
<gene>
    <name evidence="9" type="ORF">SAMN06296241_1165</name>
</gene>
<keyword evidence="6 7" id="KW-0472">Membrane</keyword>
<dbReference type="InterPro" id="IPR050171">
    <property type="entry name" value="MFS_Transporters"/>
</dbReference>
<keyword evidence="3" id="KW-1003">Cell membrane</keyword>
<feature type="transmembrane region" description="Helical" evidence="7">
    <location>
        <begin position="139"/>
        <end position="163"/>
    </location>
</feature>
<keyword evidence="10" id="KW-1185">Reference proteome</keyword>
<feature type="transmembrane region" description="Helical" evidence="7">
    <location>
        <begin position="343"/>
        <end position="366"/>
    </location>
</feature>
<accession>A0A285X4E5</accession>
<keyword evidence="4 7" id="KW-0812">Transmembrane</keyword>
<reference evidence="10" key="1">
    <citation type="submission" date="2017-09" db="EMBL/GenBank/DDBJ databases">
        <authorList>
            <person name="Varghese N."/>
            <person name="Submissions S."/>
        </authorList>
    </citation>
    <scope>NUCLEOTIDE SEQUENCE [LARGE SCALE GENOMIC DNA]</scope>
    <source>
        <strain evidence="10">CGMCC 1.12641</strain>
    </source>
</reference>
<proteinExistence type="predicted"/>
<evidence type="ECO:0000256" key="5">
    <source>
        <dbReference type="ARBA" id="ARBA00022989"/>
    </source>
</evidence>
<dbReference type="AlphaFoldDB" id="A0A285X4E5"/>
<evidence type="ECO:0000313" key="9">
    <source>
        <dbReference type="EMBL" id="SOC79634.1"/>
    </source>
</evidence>
<keyword evidence="5 7" id="KW-1133">Transmembrane helix</keyword>
<dbReference type="EMBL" id="OCMF01000001">
    <property type="protein sequence ID" value="SOC79634.1"/>
    <property type="molecule type" value="Genomic_DNA"/>
</dbReference>
<feature type="transmembrane region" description="Helical" evidence="7">
    <location>
        <begin position="12"/>
        <end position="37"/>
    </location>
</feature>
<evidence type="ECO:0000256" key="7">
    <source>
        <dbReference type="SAM" id="Phobius"/>
    </source>
</evidence>
<feature type="transmembrane region" description="Helical" evidence="7">
    <location>
        <begin position="372"/>
        <end position="389"/>
    </location>
</feature>
<feature type="transmembrane region" description="Helical" evidence="7">
    <location>
        <begin position="49"/>
        <end position="69"/>
    </location>
</feature>
<dbReference type="SUPFAM" id="SSF103473">
    <property type="entry name" value="MFS general substrate transporter"/>
    <property type="match status" value="1"/>
</dbReference>